<dbReference type="Pfam" id="PF01614">
    <property type="entry name" value="IclR_C"/>
    <property type="match status" value="1"/>
</dbReference>
<sequence length="234" mass="26323">MESASVSELAAEFDMPLSTMYEYVNTLETINYITKKPNGRYCVSLSFLEIGNQVRRNYAIYRVGESETRRLAEETGEFAGLMVKEDNLGVLLSMKKGDKVKRLHVSRTHPGVKSRLNTTAYGKAILAQLSDTEIQDVIDQYGLHPRTDNTITEIDPLFEEIELIRQRGYALDDEECFDGMRGIGVPVVSQTDDLVGGIALYGPPSRLTDDVFFKKYPSVVQEYANIIQGNLEYS</sequence>
<dbReference type="Gene3D" id="1.10.10.10">
    <property type="entry name" value="Winged helix-like DNA-binding domain superfamily/Winged helix DNA-binding domain"/>
    <property type="match status" value="1"/>
</dbReference>
<evidence type="ECO:0000256" key="3">
    <source>
        <dbReference type="ARBA" id="ARBA00023163"/>
    </source>
</evidence>
<gene>
    <name evidence="5" type="ORF">C484_10046</name>
</gene>
<dbReference type="GO" id="GO:0003700">
    <property type="term" value="F:DNA-binding transcription factor activity"/>
    <property type="evidence" value="ECO:0007669"/>
    <property type="project" value="TreeGrafter"/>
</dbReference>
<evidence type="ECO:0000259" key="4">
    <source>
        <dbReference type="PROSITE" id="PS51078"/>
    </source>
</evidence>
<keyword evidence="6" id="KW-1185">Reference proteome</keyword>
<dbReference type="InterPro" id="IPR014757">
    <property type="entry name" value="Tscrpt_reg_IclR_C"/>
</dbReference>
<dbReference type="Pfam" id="PF09339">
    <property type="entry name" value="HTH_IclR"/>
    <property type="match status" value="1"/>
</dbReference>
<name>M0A0H3_9EURY</name>
<reference evidence="5 6" key="1">
    <citation type="journal article" date="2014" name="PLoS Genet.">
        <title>Phylogenetically driven sequencing of extremely halophilic archaea reveals strategies for static and dynamic osmo-response.</title>
        <authorList>
            <person name="Becker E.A."/>
            <person name="Seitzer P.M."/>
            <person name="Tritt A."/>
            <person name="Larsen D."/>
            <person name="Krusor M."/>
            <person name="Yao A.I."/>
            <person name="Wu D."/>
            <person name="Madern D."/>
            <person name="Eisen J.A."/>
            <person name="Darling A.E."/>
            <person name="Facciotti M.T."/>
        </authorList>
    </citation>
    <scope>NUCLEOTIDE SEQUENCE [LARGE SCALE GENOMIC DNA]</scope>
    <source>
        <strain evidence="5 6">DSM 12281</strain>
    </source>
</reference>
<evidence type="ECO:0000256" key="2">
    <source>
        <dbReference type="ARBA" id="ARBA00023125"/>
    </source>
</evidence>
<protein>
    <submittedName>
        <fullName evidence="5">IclR family transcriptional regulator</fullName>
    </submittedName>
</protein>
<dbReference type="AlphaFoldDB" id="M0A0H3"/>
<dbReference type="PANTHER" id="PTHR30136:SF35">
    <property type="entry name" value="HTH-TYPE TRANSCRIPTIONAL REGULATOR RV1719"/>
    <property type="match status" value="1"/>
</dbReference>
<feature type="domain" description="IclR-ED" evidence="4">
    <location>
        <begin position="46"/>
        <end position="233"/>
    </location>
</feature>
<comment type="caution">
    <text evidence="5">The sequence shown here is derived from an EMBL/GenBank/DDBJ whole genome shotgun (WGS) entry which is preliminary data.</text>
</comment>
<organism evidence="5 6">
    <name type="scientific">Natrialba taiwanensis DSM 12281</name>
    <dbReference type="NCBI Taxonomy" id="1230458"/>
    <lineage>
        <taxon>Archaea</taxon>
        <taxon>Methanobacteriati</taxon>
        <taxon>Methanobacteriota</taxon>
        <taxon>Stenosarchaea group</taxon>
        <taxon>Halobacteria</taxon>
        <taxon>Halobacteriales</taxon>
        <taxon>Natrialbaceae</taxon>
        <taxon>Natrialba</taxon>
    </lineage>
</organism>
<accession>M0A0H3</accession>
<dbReference type="InterPro" id="IPR050707">
    <property type="entry name" value="HTH_MetabolicPath_Reg"/>
</dbReference>
<evidence type="ECO:0000256" key="1">
    <source>
        <dbReference type="ARBA" id="ARBA00023015"/>
    </source>
</evidence>
<evidence type="ECO:0000313" key="5">
    <source>
        <dbReference type="EMBL" id="ELY91831.1"/>
    </source>
</evidence>
<evidence type="ECO:0000313" key="6">
    <source>
        <dbReference type="Proteomes" id="UP000011648"/>
    </source>
</evidence>
<dbReference type="SUPFAM" id="SSF46785">
    <property type="entry name" value="Winged helix' DNA-binding domain"/>
    <property type="match status" value="1"/>
</dbReference>
<keyword evidence="1" id="KW-0805">Transcription regulation</keyword>
<proteinExistence type="predicted"/>
<dbReference type="GO" id="GO:0003677">
    <property type="term" value="F:DNA binding"/>
    <property type="evidence" value="ECO:0007669"/>
    <property type="project" value="UniProtKB-KW"/>
</dbReference>
<dbReference type="InterPro" id="IPR036388">
    <property type="entry name" value="WH-like_DNA-bd_sf"/>
</dbReference>
<dbReference type="PANTHER" id="PTHR30136">
    <property type="entry name" value="HELIX-TURN-HELIX TRANSCRIPTIONAL REGULATOR, ICLR FAMILY"/>
    <property type="match status" value="1"/>
</dbReference>
<dbReference type="PROSITE" id="PS51078">
    <property type="entry name" value="ICLR_ED"/>
    <property type="match status" value="1"/>
</dbReference>
<dbReference type="Proteomes" id="UP000011648">
    <property type="component" value="Unassembled WGS sequence"/>
</dbReference>
<keyword evidence="2" id="KW-0238">DNA-binding</keyword>
<dbReference type="EMBL" id="AOIL01000034">
    <property type="protein sequence ID" value="ELY91831.1"/>
    <property type="molecule type" value="Genomic_DNA"/>
</dbReference>
<dbReference type="InterPro" id="IPR036390">
    <property type="entry name" value="WH_DNA-bd_sf"/>
</dbReference>
<dbReference type="SUPFAM" id="SSF55781">
    <property type="entry name" value="GAF domain-like"/>
    <property type="match status" value="1"/>
</dbReference>
<dbReference type="GO" id="GO:0045892">
    <property type="term" value="P:negative regulation of DNA-templated transcription"/>
    <property type="evidence" value="ECO:0007669"/>
    <property type="project" value="TreeGrafter"/>
</dbReference>
<dbReference type="InterPro" id="IPR005471">
    <property type="entry name" value="Tscrpt_reg_IclR_N"/>
</dbReference>
<dbReference type="Gene3D" id="3.30.450.40">
    <property type="match status" value="1"/>
</dbReference>
<keyword evidence="3" id="KW-0804">Transcription</keyword>
<dbReference type="InterPro" id="IPR029016">
    <property type="entry name" value="GAF-like_dom_sf"/>
</dbReference>